<dbReference type="STRING" id="485914.Hmuk_1968"/>
<feature type="domain" description="DUF4097" evidence="1">
    <location>
        <begin position="105"/>
        <end position="307"/>
    </location>
</feature>
<protein>
    <recommendedName>
        <fullName evidence="1">DUF4097 domain-containing protein</fullName>
    </recommendedName>
</protein>
<dbReference type="Proteomes" id="UP000001746">
    <property type="component" value="Chromosome"/>
</dbReference>
<dbReference type="EMBL" id="CP001688">
    <property type="protein sequence ID" value="ACV48081.1"/>
    <property type="molecule type" value="Genomic_DNA"/>
</dbReference>
<evidence type="ECO:0000313" key="3">
    <source>
        <dbReference type="Proteomes" id="UP000001746"/>
    </source>
</evidence>
<keyword evidence="3" id="KW-1185">Reference proteome</keyword>
<organism evidence="2 3">
    <name type="scientific">Halomicrobium mukohataei (strain ATCC 700874 / DSM 12286 / JCM 9738 / NCIMB 13541)</name>
    <name type="common">Haloarcula mukohataei</name>
    <dbReference type="NCBI Taxonomy" id="485914"/>
    <lineage>
        <taxon>Archaea</taxon>
        <taxon>Methanobacteriati</taxon>
        <taxon>Methanobacteriota</taxon>
        <taxon>Stenosarchaea group</taxon>
        <taxon>Halobacteria</taxon>
        <taxon>Halobacteriales</taxon>
        <taxon>Haloarculaceae</taxon>
        <taxon>Halomicrobium</taxon>
    </lineage>
</organism>
<sequence>MGHNALGMDWFHSNSDADSNSHTSTRRHVLATGAAGAAAALAGCTISGQPERETTDVEYSVADVDSVAVDGDDGETTVEPWDGDEVQILATKYAIGGTELSDVQVTRTVDDGRLSVGVKDTTGVAIGTVGGGLESLTVKVPSGVRVTELTVDDGDATIGDVAGDLALSVDDGTAEVGPLDGGVQIDADDGDIEVGAVDSVAGKVDDGGISATEATTIGDVEADDGDLDLAVANVDGPATVSADDGDVTLRLSPSLDLSVTARSDNGTVTVSDGVLDEVESGEEGTRGQIGAGTDQLTVEVDDGSVTLESL</sequence>
<dbReference type="KEGG" id="hmu:Hmuk_1968"/>
<dbReference type="eggNOG" id="arCOG03825">
    <property type="taxonomic scope" value="Archaea"/>
</dbReference>
<dbReference type="AlphaFoldDB" id="C7P4Q9"/>
<dbReference type="Pfam" id="PF13349">
    <property type="entry name" value="DUF4097"/>
    <property type="match status" value="1"/>
</dbReference>
<proteinExistence type="predicted"/>
<evidence type="ECO:0000313" key="2">
    <source>
        <dbReference type="EMBL" id="ACV48081.1"/>
    </source>
</evidence>
<dbReference type="InterPro" id="IPR025164">
    <property type="entry name" value="Toastrack_DUF4097"/>
</dbReference>
<evidence type="ECO:0000259" key="1">
    <source>
        <dbReference type="Pfam" id="PF13349"/>
    </source>
</evidence>
<gene>
    <name evidence="2" type="ordered locus">Hmuk_1968</name>
</gene>
<dbReference type="HOGENOM" id="CLU_896034_0_0_2"/>
<accession>C7P4Q9</accession>
<reference evidence="2 3" key="1">
    <citation type="journal article" date="2009" name="Stand. Genomic Sci.">
        <title>Complete genome sequence of Halomicrobium mukohataei type strain (arg-2).</title>
        <authorList>
            <person name="Tindall B.J."/>
            <person name="Schneider S."/>
            <person name="Lapidus A."/>
            <person name="Copeland A."/>
            <person name="Glavina Del Rio T."/>
            <person name="Nolan M."/>
            <person name="Lucas S."/>
            <person name="Chen F."/>
            <person name="Tice H."/>
            <person name="Cheng J.F."/>
            <person name="Saunders E."/>
            <person name="Bruce D."/>
            <person name="Goodwin L."/>
            <person name="Pitluck S."/>
            <person name="Mikhailova N."/>
            <person name="Pati A."/>
            <person name="Ivanova N."/>
            <person name="Mavrommatis K."/>
            <person name="Chen A."/>
            <person name="Palaniappan K."/>
            <person name="Chain P."/>
            <person name="Land M."/>
            <person name="Hauser L."/>
            <person name="Chang Y.J."/>
            <person name="Jeffries C.D."/>
            <person name="Brettin T."/>
            <person name="Han C."/>
            <person name="Rohde M."/>
            <person name="Goker M."/>
            <person name="Bristow J."/>
            <person name="Eisen J.A."/>
            <person name="Markowitz V."/>
            <person name="Hugenholtz P."/>
            <person name="Klenk H.P."/>
            <person name="Kyrpides N.C."/>
            <person name="Detter J.C."/>
        </authorList>
    </citation>
    <scope>NUCLEOTIDE SEQUENCE [LARGE SCALE GENOMIC DNA]</scope>
    <source>
        <strain evidence="3">ATCC 700874 / DSM 12286 / JCM 9738 / NCIMB 13541</strain>
    </source>
</reference>
<name>C7P4Q9_HALMD</name>